<sequence>MSNVILFPVRSPEPVIEELDEDLSLDLVTAVDVAIRDLRDLMLRLQGDDTGRRQAHDCLDMLSRALEGARQHG</sequence>
<comment type="caution">
    <text evidence="1">The sequence shown here is derived from an EMBL/GenBank/DDBJ whole genome shotgun (WGS) entry which is preliminary data.</text>
</comment>
<proteinExistence type="predicted"/>
<organism evidence="1 2">
    <name type="scientific">Ancylobacter crimeensis</name>
    <dbReference type="NCBI Taxonomy" id="2579147"/>
    <lineage>
        <taxon>Bacteria</taxon>
        <taxon>Pseudomonadati</taxon>
        <taxon>Pseudomonadota</taxon>
        <taxon>Alphaproteobacteria</taxon>
        <taxon>Hyphomicrobiales</taxon>
        <taxon>Xanthobacteraceae</taxon>
        <taxon>Ancylobacter</taxon>
    </lineage>
</organism>
<keyword evidence="2" id="KW-1185">Reference proteome</keyword>
<name>A0ABT0D7J2_9HYPH</name>
<dbReference type="EMBL" id="JALKCH010000002">
    <property type="protein sequence ID" value="MCK0195907.1"/>
    <property type="molecule type" value="Genomic_DNA"/>
</dbReference>
<evidence type="ECO:0000313" key="2">
    <source>
        <dbReference type="Proteomes" id="UP001203284"/>
    </source>
</evidence>
<protein>
    <submittedName>
        <fullName evidence="1">Uncharacterized protein</fullName>
    </submittedName>
</protein>
<dbReference type="RefSeq" id="WP_247026344.1">
    <property type="nucleotide sequence ID" value="NZ_JALKCH010000002.1"/>
</dbReference>
<gene>
    <name evidence="1" type="ORF">MWN34_03180</name>
</gene>
<accession>A0ABT0D7J2</accession>
<dbReference type="Proteomes" id="UP001203284">
    <property type="component" value="Unassembled WGS sequence"/>
</dbReference>
<evidence type="ECO:0000313" key="1">
    <source>
        <dbReference type="EMBL" id="MCK0195907.1"/>
    </source>
</evidence>
<reference evidence="1 2" key="1">
    <citation type="submission" date="2022-04" db="EMBL/GenBank/DDBJ databases">
        <authorList>
            <person name="Grouzdev D.S."/>
            <person name="Pantiukh K.S."/>
            <person name="Krutkina M.S."/>
        </authorList>
    </citation>
    <scope>NUCLEOTIDE SEQUENCE [LARGE SCALE GENOMIC DNA]</scope>
    <source>
        <strain evidence="1 2">6x-1</strain>
    </source>
</reference>